<keyword evidence="3" id="KW-0732">Signal</keyword>
<dbReference type="OrthoDB" id="10062424at2759"/>
<dbReference type="InterPro" id="IPR042235">
    <property type="entry name" value="ZP-C_dom"/>
</dbReference>
<dbReference type="PANTHER" id="PTHR46560:SF1">
    <property type="entry name" value="MINIATURE"/>
    <property type="match status" value="1"/>
</dbReference>
<gene>
    <name evidence="5" type="primary">cut-1_1</name>
    <name evidence="5" type="ORF">Anas_02259</name>
</gene>
<feature type="region of interest" description="Disordered" evidence="2">
    <location>
        <begin position="306"/>
        <end position="327"/>
    </location>
</feature>
<dbReference type="Gene3D" id="2.60.40.4100">
    <property type="entry name" value="Zona pellucida, ZP-C domain"/>
    <property type="match status" value="1"/>
</dbReference>
<dbReference type="Pfam" id="PF00100">
    <property type="entry name" value="Zona_pellucida"/>
    <property type="match status" value="1"/>
</dbReference>
<dbReference type="SMART" id="SM00241">
    <property type="entry name" value="ZP"/>
    <property type="match status" value="1"/>
</dbReference>
<comment type="caution">
    <text evidence="5">The sequence shown here is derived from an EMBL/GenBank/DDBJ whole genome shotgun (WGS) entry which is preliminary data.</text>
</comment>
<dbReference type="InterPro" id="IPR001507">
    <property type="entry name" value="ZP_dom"/>
</dbReference>
<evidence type="ECO:0000256" key="3">
    <source>
        <dbReference type="SAM" id="SignalP"/>
    </source>
</evidence>
<dbReference type="InterPro" id="IPR056953">
    <property type="entry name" value="CUT_N"/>
</dbReference>
<proteinExistence type="predicted"/>
<evidence type="ECO:0000256" key="1">
    <source>
        <dbReference type="ARBA" id="ARBA00023157"/>
    </source>
</evidence>
<dbReference type="Pfam" id="PF25057">
    <property type="entry name" value="CUT_N"/>
    <property type="match status" value="1"/>
</dbReference>
<keyword evidence="1" id="KW-1015">Disulfide bond</keyword>
<feature type="domain" description="ZP" evidence="4">
    <location>
        <begin position="42"/>
        <end position="289"/>
    </location>
</feature>
<dbReference type="PROSITE" id="PS51034">
    <property type="entry name" value="ZP_2"/>
    <property type="match status" value="1"/>
</dbReference>
<evidence type="ECO:0000256" key="2">
    <source>
        <dbReference type="SAM" id="MobiDB-lite"/>
    </source>
</evidence>
<protein>
    <submittedName>
        <fullName evidence="5">Cuticlin-1</fullName>
    </submittedName>
</protein>
<evidence type="ECO:0000313" key="6">
    <source>
        <dbReference type="Proteomes" id="UP000326759"/>
    </source>
</evidence>
<feature type="non-terminal residue" evidence="5">
    <location>
        <position position="379"/>
    </location>
</feature>
<feature type="chain" id="PRO_5024453381" evidence="3">
    <location>
        <begin position="20"/>
        <end position="379"/>
    </location>
</feature>
<evidence type="ECO:0000313" key="5">
    <source>
        <dbReference type="EMBL" id="KAB7493593.1"/>
    </source>
</evidence>
<feature type="signal peptide" evidence="3">
    <location>
        <begin position="1"/>
        <end position="19"/>
    </location>
</feature>
<dbReference type="PANTHER" id="PTHR46560">
    <property type="entry name" value="CYPHER, ISOFORM B"/>
    <property type="match status" value="1"/>
</dbReference>
<keyword evidence="6" id="KW-1185">Reference proteome</keyword>
<feature type="compositionally biased region" description="Basic and acidic residues" evidence="2">
    <location>
        <begin position="306"/>
        <end position="324"/>
    </location>
</feature>
<evidence type="ECO:0000259" key="4">
    <source>
        <dbReference type="PROSITE" id="PS51034"/>
    </source>
</evidence>
<dbReference type="EMBL" id="SEYY01025195">
    <property type="protein sequence ID" value="KAB7493593.1"/>
    <property type="molecule type" value="Genomic_DNA"/>
</dbReference>
<reference evidence="5 6" key="1">
    <citation type="journal article" date="2019" name="PLoS Biol.">
        <title>Sex chromosomes control vertical transmission of feminizing Wolbachia symbionts in an isopod.</title>
        <authorList>
            <person name="Becking T."/>
            <person name="Chebbi M.A."/>
            <person name="Giraud I."/>
            <person name="Moumen B."/>
            <person name="Laverre T."/>
            <person name="Caubet Y."/>
            <person name="Peccoud J."/>
            <person name="Gilbert C."/>
            <person name="Cordaux R."/>
        </authorList>
    </citation>
    <scope>NUCLEOTIDE SEQUENCE [LARGE SCALE GENOMIC DNA]</scope>
    <source>
        <strain evidence="5">ANa2</strain>
        <tissue evidence="5">Whole body excluding digestive tract and cuticle</tissue>
    </source>
</reference>
<sequence length="379" mass="42973">MFVQFFILALWVTAMPTQGYQDLDFALERPGSLPSITQLEVMCGKDHMTVQIAFSNVFQGMVFSKGQYGSPNCIYVKPFSSGTQFEFKIYYNKCGTKPDLGGRFYENTVIIQYDADLIEVWDEAKRLRCEWYNDYEKTASKPPMVIADLEVVELNFRGDNVDCWMEIQDGKGPWAAPVTGIVPLGSTLTMVIAINDKAGEFDMRVKSCEASDGVNSPIYLSDEAGCILRPKMVSKFMKLRNNDGRATVISYAHFHAFKFPDSMSVHLRCKVEICRYGCPDHCQQPVAGNPIGEGYDLYDSASENRERYERLEKTKKSSRNDFGEKTNPTVVADKKAAEEYLSLGITGKESIVLPHEEDFPWGPRNLKKRSIVLERHTRE</sequence>
<organism evidence="5 6">
    <name type="scientific">Armadillidium nasatum</name>
    <dbReference type="NCBI Taxonomy" id="96803"/>
    <lineage>
        <taxon>Eukaryota</taxon>
        <taxon>Metazoa</taxon>
        <taxon>Ecdysozoa</taxon>
        <taxon>Arthropoda</taxon>
        <taxon>Crustacea</taxon>
        <taxon>Multicrustacea</taxon>
        <taxon>Malacostraca</taxon>
        <taxon>Eumalacostraca</taxon>
        <taxon>Peracarida</taxon>
        <taxon>Isopoda</taxon>
        <taxon>Oniscidea</taxon>
        <taxon>Crinocheta</taxon>
        <taxon>Armadillidiidae</taxon>
        <taxon>Armadillidium</taxon>
    </lineage>
</organism>
<dbReference type="AlphaFoldDB" id="A0A5N5SGQ2"/>
<dbReference type="InterPro" id="IPR055355">
    <property type="entry name" value="ZP-C"/>
</dbReference>
<name>A0A5N5SGQ2_9CRUS</name>
<dbReference type="Proteomes" id="UP000326759">
    <property type="component" value="Unassembled WGS sequence"/>
</dbReference>
<accession>A0A5N5SGQ2</accession>